<dbReference type="EMBL" id="BMZH01000006">
    <property type="protein sequence ID" value="GHA94946.1"/>
    <property type="molecule type" value="Genomic_DNA"/>
</dbReference>
<dbReference type="AlphaFoldDB" id="A0A8J3CSL8"/>
<reference evidence="2" key="2">
    <citation type="submission" date="2020-09" db="EMBL/GenBank/DDBJ databases">
        <authorList>
            <person name="Sun Q."/>
            <person name="Kim S."/>
        </authorList>
    </citation>
    <scope>NUCLEOTIDE SEQUENCE</scope>
    <source>
        <strain evidence="2">KCTC 32513</strain>
    </source>
</reference>
<name>A0A8J3CSL8_9PROT</name>
<evidence type="ECO:0000313" key="2">
    <source>
        <dbReference type="EMBL" id="GHA94946.1"/>
    </source>
</evidence>
<dbReference type="InterPro" id="IPR036291">
    <property type="entry name" value="NAD(P)-bd_dom_sf"/>
</dbReference>
<dbReference type="SUPFAM" id="SSF51735">
    <property type="entry name" value="NAD(P)-binding Rossmann-fold domains"/>
    <property type="match status" value="1"/>
</dbReference>
<dbReference type="Gene3D" id="3.40.50.720">
    <property type="entry name" value="NAD(P)-binding Rossmann-like Domain"/>
    <property type="match status" value="1"/>
</dbReference>
<reference evidence="2" key="1">
    <citation type="journal article" date="2014" name="Int. J. Syst. Evol. Microbiol.">
        <title>Complete genome sequence of Corynebacterium casei LMG S-19264T (=DSM 44701T), isolated from a smear-ripened cheese.</title>
        <authorList>
            <consortium name="US DOE Joint Genome Institute (JGI-PGF)"/>
            <person name="Walter F."/>
            <person name="Albersmeier A."/>
            <person name="Kalinowski J."/>
            <person name="Ruckert C."/>
        </authorList>
    </citation>
    <scope>NUCLEOTIDE SEQUENCE</scope>
    <source>
        <strain evidence="2">KCTC 32513</strain>
    </source>
</reference>
<protein>
    <submittedName>
        <fullName evidence="2">NAD(P)-dependent oxidoreductase</fullName>
    </submittedName>
</protein>
<gene>
    <name evidence="2" type="ORF">GCM10009069_17430</name>
</gene>
<organism evidence="2 3">
    <name type="scientific">Algimonas arctica</name>
    <dbReference type="NCBI Taxonomy" id="1479486"/>
    <lineage>
        <taxon>Bacteria</taxon>
        <taxon>Pseudomonadati</taxon>
        <taxon>Pseudomonadota</taxon>
        <taxon>Alphaproteobacteria</taxon>
        <taxon>Maricaulales</taxon>
        <taxon>Robiginitomaculaceae</taxon>
        <taxon>Algimonas</taxon>
    </lineage>
</organism>
<dbReference type="PANTHER" id="PTHR43574">
    <property type="entry name" value="EPIMERASE-RELATED"/>
    <property type="match status" value="1"/>
</dbReference>
<evidence type="ECO:0000313" key="3">
    <source>
        <dbReference type="Proteomes" id="UP000634004"/>
    </source>
</evidence>
<comment type="caution">
    <text evidence="2">The sequence shown here is derived from an EMBL/GenBank/DDBJ whole genome shotgun (WGS) entry which is preliminary data.</text>
</comment>
<dbReference type="Proteomes" id="UP000634004">
    <property type="component" value="Unassembled WGS sequence"/>
</dbReference>
<proteinExistence type="predicted"/>
<keyword evidence="3" id="KW-1185">Reference proteome</keyword>
<accession>A0A8J3CSL8</accession>
<keyword evidence="1" id="KW-0520">NAD</keyword>
<sequence>MLGYGYVARALAPVLVAAGARVQFTTRRNSAALGDAALQFDTAAMRTAFAAADIVLSSVAPSKDGYDPALVALENVQSRAAWIGYLSATSVYGDRDGQWAFEGEAPAPSLPRGTARADAELSWLETHPATQVFRLAGIYGPGRAPFERIRSDKARIIDAPNHVVNRIHIDDIVTAIMASIAQPSPQDIFNIADGQPAAPGEVMAYAAQLIGCETPPTVALNDPSVSAMARSFYAETKRIDISRAKTRLEWEPRFSNYKLGLNAILSAELKAAV</sequence>
<evidence type="ECO:0000256" key="1">
    <source>
        <dbReference type="ARBA" id="ARBA00023027"/>
    </source>
</evidence>